<dbReference type="PANTHER" id="PTHR30024:SF42">
    <property type="entry name" value="ALIPHATIC SULFONATES-BINDING PROTEIN-RELATED"/>
    <property type="match status" value="1"/>
</dbReference>
<gene>
    <name evidence="4" type="ORF">BJ981_005406</name>
</gene>
<organism evidence="4 5">
    <name type="scientific">Sphaerisporangium krabiense</name>
    <dbReference type="NCBI Taxonomy" id="763782"/>
    <lineage>
        <taxon>Bacteria</taxon>
        <taxon>Bacillati</taxon>
        <taxon>Actinomycetota</taxon>
        <taxon>Actinomycetes</taxon>
        <taxon>Streptosporangiales</taxon>
        <taxon>Streptosporangiaceae</taxon>
        <taxon>Sphaerisporangium</taxon>
    </lineage>
</organism>
<dbReference type="Gene3D" id="3.40.190.10">
    <property type="entry name" value="Periplasmic binding protein-like II"/>
    <property type="match status" value="2"/>
</dbReference>
<sequence>MSARRTLPVLLAAVLALSACGQAGAGDGAAASSGYTLRIGVIGSGNKLTGVFGYLQDKGKLLPLLTGAGVRKIEVYSFPNGPDLNQALVAGELDVASYGDTPALVARGAGQPTRLIAQSTVGIDAGVVTKKQGGPTSLAGLAGRKVATQKGSYIHRYLLGALGDLGVRPAEIVHIYNTDVEAALERGDVDAAAVPAANLELLRSKGYPVIDVASEDHPAYLGTSATVVPEAFLKDHAGLVPAWQAAQAEGTRQAKADWQGYLAFAEKVGGFPAEVTRKTTLASQLPEQPFTPQGLTLLENTKKFLVQQAFVKKDFAIDDWIAPGARR</sequence>
<name>A0A7W9DSH0_9ACTN</name>
<dbReference type="AlphaFoldDB" id="A0A7W9DSH0"/>
<comment type="caution">
    <text evidence="4">The sequence shown here is derived from an EMBL/GenBank/DDBJ whole genome shotgun (WGS) entry which is preliminary data.</text>
</comment>
<dbReference type="PROSITE" id="PS51257">
    <property type="entry name" value="PROKAR_LIPOPROTEIN"/>
    <property type="match status" value="1"/>
</dbReference>
<dbReference type="PANTHER" id="PTHR30024">
    <property type="entry name" value="ALIPHATIC SULFONATES-BINDING PROTEIN-RELATED"/>
    <property type="match status" value="1"/>
</dbReference>
<reference evidence="4 5" key="1">
    <citation type="submission" date="2020-08" db="EMBL/GenBank/DDBJ databases">
        <title>Sequencing the genomes of 1000 actinobacteria strains.</title>
        <authorList>
            <person name="Klenk H.-P."/>
        </authorList>
    </citation>
    <scope>NUCLEOTIDE SEQUENCE [LARGE SCALE GENOMIC DNA]</scope>
    <source>
        <strain evidence="4 5">DSM 45790</strain>
    </source>
</reference>
<dbReference type="SUPFAM" id="SSF53850">
    <property type="entry name" value="Periplasmic binding protein-like II"/>
    <property type="match status" value="1"/>
</dbReference>
<evidence type="ECO:0000259" key="3">
    <source>
        <dbReference type="SMART" id="SM00062"/>
    </source>
</evidence>
<dbReference type="RefSeq" id="WP_184614990.1">
    <property type="nucleotide sequence ID" value="NZ_BOOS01000031.1"/>
</dbReference>
<comment type="similarity">
    <text evidence="1">Belongs to the bacterial solute-binding protein SsuA/TauA family.</text>
</comment>
<feature type="domain" description="Solute-binding protein family 3/N-terminal" evidence="3">
    <location>
        <begin position="36"/>
        <end position="262"/>
    </location>
</feature>
<accession>A0A7W9DSH0</accession>
<keyword evidence="2" id="KW-0732">Signal</keyword>
<dbReference type="EMBL" id="JACHBR010000001">
    <property type="protein sequence ID" value="MBB5629707.1"/>
    <property type="molecule type" value="Genomic_DNA"/>
</dbReference>
<dbReference type="InterPro" id="IPR001638">
    <property type="entry name" value="Solute-binding_3/MltF_N"/>
</dbReference>
<proteinExistence type="inferred from homology"/>
<dbReference type="SMART" id="SM00062">
    <property type="entry name" value="PBPb"/>
    <property type="match status" value="1"/>
</dbReference>
<feature type="chain" id="PRO_5030559277" evidence="2">
    <location>
        <begin position="26"/>
        <end position="327"/>
    </location>
</feature>
<dbReference type="Pfam" id="PF09084">
    <property type="entry name" value="NMT1"/>
    <property type="match status" value="1"/>
</dbReference>
<dbReference type="Proteomes" id="UP000588112">
    <property type="component" value="Unassembled WGS sequence"/>
</dbReference>
<keyword evidence="5" id="KW-1185">Reference proteome</keyword>
<evidence type="ECO:0000256" key="1">
    <source>
        <dbReference type="ARBA" id="ARBA00010742"/>
    </source>
</evidence>
<dbReference type="InterPro" id="IPR015168">
    <property type="entry name" value="SsuA/THI5"/>
</dbReference>
<evidence type="ECO:0000313" key="5">
    <source>
        <dbReference type="Proteomes" id="UP000588112"/>
    </source>
</evidence>
<evidence type="ECO:0000313" key="4">
    <source>
        <dbReference type="EMBL" id="MBB5629707.1"/>
    </source>
</evidence>
<evidence type="ECO:0000256" key="2">
    <source>
        <dbReference type="SAM" id="SignalP"/>
    </source>
</evidence>
<protein>
    <submittedName>
        <fullName evidence="4">NitT/TauT family transport system substrate-binding protein/sulfonate transport system substrate-binding protein</fullName>
    </submittedName>
</protein>
<feature type="signal peptide" evidence="2">
    <location>
        <begin position="1"/>
        <end position="25"/>
    </location>
</feature>